<evidence type="ECO:0000313" key="2">
    <source>
        <dbReference type="Proteomes" id="UP000475862"/>
    </source>
</evidence>
<protein>
    <recommendedName>
        <fullName evidence="3">FLYWCH-type domain-containing protein</fullName>
    </recommendedName>
</protein>
<sequence>MDLCISKKFETEKGSIRYRCTNKNCQSSIYVDNNVTKVLSMLNEHNHAIISENIVSRQIINSRIKRKCENDLFTRPNKIIRQELRSAENDLQTVHSDIKLWRKSMYYFRKKKLPTIPKSLEESKLQLFNLRDTLKTNLNEYFCYMEEVLNIAVLTCPTNLDILSRSNHIFADGTFLHSPKYYDQLYTIHTLQKERNRVAFMQVKKSLA</sequence>
<dbReference type="OrthoDB" id="6612994at2759"/>
<evidence type="ECO:0000313" key="1">
    <source>
        <dbReference type="EMBL" id="KAE9545300.1"/>
    </source>
</evidence>
<evidence type="ECO:0008006" key="3">
    <source>
        <dbReference type="Google" id="ProtNLM"/>
    </source>
</evidence>
<reference evidence="1 2" key="1">
    <citation type="submission" date="2019-08" db="EMBL/GenBank/DDBJ databases">
        <title>The genome of the soybean aphid Biotype 1, its phylome, world population structure and adaptation to the North American continent.</title>
        <authorList>
            <person name="Giordano R."/>
            <person name="Donthu R.K."/>
            <person name="Hernandez A.G."/>
            <person name="Wright C.L."/>
            <person name="Zimin A.V."/>
        </authorList>
    </citation>
    <scope>NUCLEOTIDE SEQUENCE [LARGE SCALE GENOMIC DNA]</scope>
    <source>
        <tissue evidence="1">Whole aphids</tissue>
    </source>
</reference>
<dbReference type="Gene3D" id="2.20.25.240">
    <property type="match status" value="1"/>
</dbReference>
<comment type="caution">
    <text evidence="1">The sequence shown here is derived from an EMBL/GenBank/DDBJ whole genome shotgun (WGS) entry which is preliminary data.</text>
</comment>
<organism evidence="1 2">
    <name type="scientific">Aphis glycines</name>
    <name type="common">Soybean aphid</name>
    <dbReference type="NCBI Taxonomy" id="307491"/>
    <lineage>
        <taxon>Eukaryota</taxon>
        <taxon>Metazoa</taxon>
        <taxon>Ecdysozoa</taxon>
        <taxon>Arthropoda</taxon>
        <taxon>Hexapoda</taxon>
        <taxon>Insecta</taxon>
        <taxon>Pterygota</taxon>
        <taxon>Neoptera</taxon>
        <taxon>Paraneoptera</taxon>
        <taxon>Hemiptera</taxon>
        <taxon>Sternorrhyncha</taxon>
        <taxon>Aphidomorpha</taxon>
        <taxon>Aphidoidea</taxon>
        <taxon>Aphididae</taxon>
        <taxon>Aphidini</taxon>
        <taxon>Aphis</taxon>
        <taxon>Aphis</taxon>
    </lineage>
</organism>
<dbReference type="Proteomes" id="UP000475862">
    <property type="component" value="Unassembled WGS sequence"/>
</dbReference>
<accession>A0A6G0U962</accession>
<dbReference type="EMBL" id="VYZN01000001">
    <property type="protein sequence ID" value="KAE9545300.1"/>
    <property type="molecule type" value="Genomic_DNA"/>
</dbReference>
<keyword evidence="2" id="KW-1185">Reference proteome</keyword>
<proteinExistence type="predicted"/>
<gene>
    <name evidence="1" type="ORF">AGLY_000843</name>
</gene>
<name>A0A6G0U962_APHGL</name>
<dbReference type="AlphaFoldDB" id="A0A6G0U962"/>